<proteinExistence type="predicted"/>
<dbReference type="SUPFAM" id="SSF54211">
    <property type="entry name" value="Ribosomal protein S5 domain 2-like"/>
    <property type="match status" value="1"/>
</dbReference>
<dbReference type="AlphaFoldDB" id="A0A2G1VN13"/>
<dbReference type="GO" id="GO:0016301">
    <property type="term" value="F:kinase activity"/>
    <property type="evidence" value="ECO:0007669"/>
    <property type="project" value="UniProtKB-KW"/>
</dbReference>
<dbReference type="InterPro" id="IPR020568">
    <property type="entry name" value="Ribosomal_Su5_D2-typ_SF"/>
</dbReference>
<dbReference type="OrthoDB" id="5288719at2"/>
<comment type="caution">
    <text evidence="1">The sequence shown here is derived from an EMBL/GenBank/DDBJ whole genome shotgun (WGS) entry which is preliminary data.</text>
</comment>
<dbReference type="NCBIfam" id="NF040656">
    <property type="entry name" value="GHMP_GYDIA"/>
    <property type="match status" value="1"/>
</dbReference>
<keyword evidence="2" id="KW-1185">Reference proteome</keyword>
<gene>
    <name evidence="1" type="ORF">CJ305_16140</name>
</gene>
<accession>A0A2G1VN13</accession>
<reference evidence="1 2" key="1">
    <citation type="submission" date="2017-08" db="EMBL/GenBank/DDBJ databases">
        <title>The whole genome shortgun sequences of strain Leeuwenhoekiella nanhaiensis G18 from the South China Sea.</title>
        <authorList>
            <person name="Liu Q."/>
        </authorList>
    </citation>
    <scope>NUCLEOTIDE SEQUENCE [LARGE SCALE GENOMIC DNA]</scope>
    <source>
        <strain evidence="1 2">G18</strain>
    </source>
</reference>
<keyword evidence="1" id="KW-0418">Kinase</keyword>
<dbReference type="InterPro" id="IPR014721">
    <property type="entry name" value="Ribsml_uS5_D2-typ_fold_subgr"/>
</dbReference>
<organism evidence="1 2">
    <name type="scientific">Leeuwenhoekiella nanhaiensis</name>
    <dbReference type="NCBI Taxonomy" id="1655491"/>
    <lineage>
        <taxon>Bacteria</taxon>
        <taxon>Pseudomonadati</taxon>
        <taxon>Bacteroidota</taxon>
        <taxon>Flavobacteriia</taxon>
        <taxon>Flavobacteriales</taxon>
        <taxon>Flavobacteriaceae</taxon>
        <taxon>Leeuwenhoekiella</taxon>
    </lineage>
</organism>
<protein>
    <submittedName>
        <fullName evidence="1">GHMP kinase</fullName>
    </submittedName>
</protein>
<evidence type="ECO:0000313" key="1">
    <source>
        <dbReference type="EMBL" id="PHQ28166.1"/>
    </source>
</evidence>
<dbReference type="RefSeq" id="WP_099647341.1">
    <property type="nucleotide sequence ID" value="NZ_KZ319299.1"/>
</dbReference>
<sequence>MLHFYAHGKLLITGEYAVLDGALALAVPTKKGQHIYIEPSEQNGISWESQDADGKIWFETTLTYGEIIEAKIAKPEDPKQRLLQLLRAAQKLNPQFLAEQSGLKITTKLEFDRSWGLGSSSTLVYMLAKWAQVNAYSLLEATFGGSGYDLACAGAETAILYQKNLGEPTVYQTTFHPPFSDKLFFVYLNKKQNSREAITNYRNQPKAGQELLKTKISGISETVLKCEDLTSFCMLIEAHEQLIANALNTAPIKQMLFKDYSGSIKSLGGWGGDFILATGGADEQEYFRSKGYSTVIPFNQMVLD</sequence>
<dbReference type="EMBL" id="NQXA01000018">
    <property type="protein sequence ID" value="PHQ28166.1"/>
    <property type="molecule type" value="Genomic_DNA"/>
</dbReference>
<keyword evidence="1" id="KW-0808">Transferase</keyword>
<dbReference type="Gene3D" id="3.30.230.10">
    <property type="match status" value="1"/>
</dbReference>
<evidence type="ECO:0000313" key="2">
    <source>
        <dbReference type="Proteomes" id="UP000229433"/>
    </source>
</evidence>
<name>A0A2G1VN13_9FLAO</name>
<dbReference type="InterPro" id="IPR047765">
    <property type="entry name" value="GHMP_GYDIA-like"/>
</dbReference>
<dbReference type="Proteomes" id="UP000229433">
    <property type="component" value="Unassembled WGS sequence"/>
</dbReference>